<dbReference type="InterPro" id="IPR017850">
    <property type="entry name" value="Alkaline_phosphatase_core_sf"/>
</dbReference>
<dbReference type="EMBL" id="CP001860">
    <property type="protein sequence ID" value="ADB61818.1"/>
    <property type="molecule type" value="Genomic_DNA"/>
</dbReference>
<dbReference type="KEGG" id="htu:Htur_2950"/>
<evidence type="ECO:0000313" key="2">
    <source>
        <dbReference type="EMBL" id="ADB61818.1"/>
    </source>
</evidence>
<evidence type="ECO:0008006" key="4">
    <source>
        <dbReference type="Google" id="ProtNLM"/>
    </source>
</evidence>
<feature type="compositionally biased region" description="Basic and acidic residues" evidence="1">
    <location>
        <begin position="290"/>
        <end position="302"/>
    </location>
</feature>
<sequence length="319" mass="36292">MRHHLRKAKELYASGGLLRTSKSVLRYVPIELNNLAFRLRHGKGTRIMSEDWDNLLILDACRYDMFADRIDIDGSLESRISLGSSSEEFLERNFATVEFHDTVYVNANPYIPRLDLDEGTFHAVVDCLGDWDTELQTVTPETVARAAADAHETYPDKRLIVHFMQPHAPFIGELGRNMVGGGWTMDHDGEPQHGVETEPGIWHQLRDDTTDVDLETVWEAYLENLDVVLEEVADLLETLDGKSVITADHGNLVGERLSPIPSRRKYGHPYGVHAEELVKVPWFVVEGDDHREVRPEPPVERESVDEDTVDERLEALGYR</sequence>
<gene>
    <name evidence="2" type="ordered locus">Htur_2950</name>
</gene>
<dbReference type="HOGENOM" id="CLU_069530_0_0_2"/>
<proteinExistence type="predicted"/>
<accession>D2RY72</accession>
<evidence type="ECO:0000256" key="1">
    <source>
        <dbReference type="SAM" id="MobiDB-lite"/>
    </source>
</evidence>
<dbReference type="Proteomes" id="UP000001903">
    <property type="component" value="Chromosome"/>
</dbReference>
<protein>
    <recommendedName>
        <fullName evidence="4">Sulfatase</fullName>
    </recommendedName>
</protein>
<dbReference type="STRING" id="543526.Htur_2950"/>
<dbReference type="eggNOG" id="arCOG04525">
    <property type="taxonomic scope" value="Archaea"/>
</dbReference>
<feature type="region of interest" description="Disordered" evidence="1">
    <location>
        <begin position="290"/>
        <end position="310"/>
    </location>
</feature>
<name>D2RY72_HALTV</name>
<organism evidence="2 3">
    <name type="scientific">Haloterrigena turkmenica (strain ATCC 51198 / DSM 5511 / JCM 9101 / NCIMB 13204 / VKM B-1734 / 4k)</name>
    <name type="common">Halococcus turkmenicus</name>
    <dbReference type="NCBI Taxonomy" id="543526"/>
    <lineage>
        <taxon>Archaea</taxon>
        <taxon>Methanobacteriati</taxon>
        <taxon>Methanobacteriota</taxon>
        <taxon>Stenosarchaea group</taxon>
        <taxon>Halobacteria</taxon>
        <taxon>Halobacteriales</taxon>
        <taxon>Natrialbaceae</taxon>
        <taxon>Haloterrigena</taxon>
    </lineage>
</organism>
<reference evidence="2 3" key="1">
    <citation type="journal article" date="2010" name="Stand. Genomic Sci.">
        <title>Complete genome sequence of Haloterrigena turkmenica type strain (4k).</title>
        <authorList>
            <person name="Saunders E."/>
            <person name="Tindall B.J."/>
            <person name="Fahnrich R."/>
            <person name="Lapidus A."/>
            <person name="Copeland A."/>
            <person name="Del Rio T.G."/>
            <person name="Lucas S."/>
            <person name="Chen F."/>
            <person name="Tice H."/>
            <person name="Cheng J.F."/>
            <person name="Han C."/>
            <person name="Detter J.C."/>
            <person name="Bruce D."/>
            <person name="Goodwin L."/>
            <person name="Chain P."/>
            <person name="Pitluck S."/>
            <person name="Pati A."/>
            <person name="Ivanova N."/>
            <person name="Mavromatis K."/>
            <person name="Chen A."/>
            <person name="Palaniappan K."/>
            <person name="Land M."/>
            <person name="Hauser L."/>
            <person name="Chang Y.J."/>
            <person name="Jeffries C.D."/>
            <person name="Brettin T."/>
            <person name="Rohde M."/>
            <person name="Goker M."/>
            <person name="Bristow J."/>
            <person name="Eisen J.A."/>
            <person name="Markowitz V."/>
            <person name="Hugenholtz P."/>
            <person name="Klenk H.P."/>
            <person name="Kyrpides N.C."/>
        </authorList>
    </citation>
    <scope>NUCLEOTIDE SEQUENCE [LARGE SCALE GENOMIC DNA]</scope>
    <source>
        <strain evidence="3">ATCC 51198 / DSM 5511 / JCM 9101 / NCIMB 13204 / VKM B-1734 / 4k</strain>
    </source>
</reference>
<keyword evidence="3" id="KW-1185">Reference proteome</keyword>
<dbReference type="Gene3D" id="3.40.720.10">
    <property type="entry name" value="Alkaline Phosphatase, subunit A"/>
    <property type="match status" value="1"/>
</dbReference>
<dbReference type="AlphaFoldDB" id="D2RY72"/>
<evidence type="ECO:0000313" key="3">
    <source>
        <dbReference type="Proteomes" id="UP000001903"/>
    </source>
</evidence>
<dbReference type="SUPFAM" id="SSF53649">
    <property type="entry name" value="Alkaline phosphatase-like"/>
    <property type="match status" value="1"/>
</dbReference>